<feature type="transmembrane region" description="Helical" evidence="8">
    <location>
        <begin position="285"/>
        <end position="305"/>
    </location>
</feature>
<keyword evidence="4" id="KW-0769">Symport</keyword>
<dbReference type="InterPro" id="IPR020846">
    <property type="entry name" value="MFS_dom"/>
</dbReference>
<reference evidence="11 12" key="1">
    <citation type="submission" date="2018-07" db="EMBL/GenBank/DDBJ databases">
        <title>The complete nuclear genome of the prasinophyte Chloropicon primus (CCMP1205).</title>
        <authorList>
            <person name="Pombert J.-F."/>
            <person name="Otis C."/>
            <person name="Turmel M."/>
            <person name="Lemieux C."/>
        </authorList>
    </citation>
    <scope>NUCLEOTIDE SEQUENCE [LARGE SCALE GENOMIC DNA]</scope>
    <source>
        <strain evidence="11 12">CCMP1205</strain>
    </source>
</reference>
<evidence type="ECO:0000256" key="7">
    <source>
        <dbReference type="ARBA" id="ARBA00024362"/>
    </source>
</evidence>
<feature type="transmembrane region" description="Helical" evidence="8">
    <location>
        <begin position="260"/>
        <end position="279"/>
    </location>
</feature>
<dbReference type="InterPro" id="IPR050382">
    <property type="entry name" value="MFS_Na/Anion_cotransporter"/>
</dbReference>
<dbReference type="PANTHER" id="PTHR11662:SF243">
    <property type="entry name" value="ANION TRANSPORTER 6, CHLOROPLASTIC-RELATED"/>
    <property type="match status" value="1"/>
</dbReference>
<dbReference type="Proteomes" id="UP000316726">
    <property type="component" value="Chromosome 2"/>
</dbReference>
<evidence type="ECO:0000313" key="12">
    <source>
        <dbReference type="Proteomes" id="UP000316726"/>
    </source>
</evidence>
<reference evidence="10" key="2">
    <citation type="submission" date="2021-01" db="EMBL/GenBank/DDBJ databases">
        <authorList>
            <person name="Corre E."/>
            <person name="Pelletier E."/>
            <person name="Niang G."/>
            <person name="Scheremetjew M."/>
            <person name="Finn R."/>
            <person name="Kale V."/>
            <person name="Holt S."/>
            <person name="Cochrane G."/>
            <person name="Meng A."/>
            <person name="Brown T."/>
            <person name="Cohen L."/>
        </authorList>
    </citation>
    <scope>NUCLEOTIDE SEQUENCE</scope>
    <source>
        <strain evidence="10">CCMP1205</strain>
    </source>
</reference>
<feature type="transmembrane region" description="Helical" evidence="8">
    <location>
        <begin position="511"/>
        <end position="533"/>
    </location>
</feature>
<protein>
    <submittedName>
        <fullName evidence="11">MFS general substrate transporter</fullName>
    </submittedName>
</protein>
<feature type="transmembrane region" description="Helical" evidence="8">
    <location>
        <begin position="386"/>
        <end position="406"/>
    </location>
</feature>
<name>A0A5B8MH06_9CHLO</name>
<evidence type="ECO:0000256" key="2">
    <source>
        <dbReference type="ARBA" id="ARBA00022448"/>
    </source>
</evidence>
<keyword evidence="5 8" id="KW-1133">Transmembrane helix</keyword>
<keyword evidence="12" id="KW-1185">Reference proteome</keyword>
<dbReference type="OrthoDB" id="2250022at2759"/>
<accession>A0A5B8MH06</accession>
<keyword evidence="6 8" id="KW-0472">Membrane</keyword>
<dbReference type="InterPro" id="IPR011701">
    <property type="entry name" value="MFS"/>
</dbReference>
<dbReference type="Pfam" id="PF07690">
    <property type="entry name" value="MFS_1"/>
    <property type="match status" value="1"/>
</dbReference>
<dbReference type="SUPFAM" id="SSF103473">
    <property type="entry name" value="MFS general substrate transporter"/>
    <property type="match status" value="1"/>
</dbReference>
<evidence type="ECO:0000256" key="8">
    <source>
        <dbReference type="SAM" id="Phobius"/>
    </source>
</evidence>
<dbReference type="InterPro" id="IPR036259">
    <property type="entry name" value="MFS_trans_sf"/>
</dbReference>
<comment type="similarity">
    <text evidence="7">Belongs to the major facilitator superfamily. Sodium/anion cotransporter (TC 2.A.1.14) family.</text>
</comment>
<keyword evidence="3 8" id="KW-0812">Transmembrane</keyword>
<feature type="transmembrane region" description="Helical" evidence="8">
    <location>
        <begin position="447"/>
        <end position="466"/>
    </location>
</feature>
<keyword evidence="2" id="KW-0813">Transport</keyword>
<evidence type="ECO:0000256" key="6">
    <source>
        <dbReference type="ARBA" id="ARBA00023136"/>
    </source>
</evidence>
<evidence type="ECO:0000313" key="11">
    <source>
        <dbReference type="EMBL" id="QDZ18640.1"/>
    </source>
</evidence>
<feature type="transmembrane region" description="Helical" evidence="8">
    <location>
        <begin position="478"/>
        <end position="499"/>
    </location>
</feature>
<dbReference type="GO" id="GO:0016020">
    <property type="term" value="C:membrane"/>
    <property type="evidence" value="ECO:0007669"/>
    <property type="project" value="UniProtKB-SubCell"/>
</dbReference>
<comment type="subcellular location">
    <subcellularLocation>
        <location evidence="1">Membrane</location>
        <topology evidence="1">Multi-pass membrane protein</topology>
    </subcellularLocation>
</comment>
<evidence type="ECO:0000259" key="9">
    <source>
        <dbReference type="PROSITE" id="PS50850"/>
    </source>
</evidence>
<dbReference type="AlphaFoldDB" id="A0A5B8MH06"/>
<gene>
    <name evidence="11" type="ORF">A3770_02p11580</name>
    <name evidence="10" type="ORF">CPRI1469_LOCUS8948</name>
</gene>
<dbReference type="STRING" id="1764295.A0A5B8MH06"/>
<evidence type="ECO:0000256" key="3">
    <source>
        <dbReference type="ARBA" id="ARBA00022692"/>
    </source>
</evidence>
<dbReference type="Gene3D" id="1.20.1250.20">
    <property type="entry name" value="MFS general substrate transporter like domains"/>
    <property type="match status" value="2"/>
</dbReference>
<dbReference type="FunFam" id="1.20.1250.20:FF:000003">
    <property type="entry name" value="Solute carrier family 17 member 3"/>
    <property type="match status" value="1"/>
</dbReference>
<feature type="domain" description="Major facilitator superfamily (MFS) profile" evidence="9">
    <location>
        <begin position="130"/>
        <end position="538"/>
    </location>
</feature>
<feature type="transmembrane region" description="Helical" evidence="8">
    <location>
        <begin position="418"/>
        <end position="441"/>
    </location>
</feature>
<evidence type="ECO:0000313" key="10">
    <source>
        <dbReference type="EMBL" id="CAD9720082.1"/>
    </source>
</evidence>
<dbReference type="GO" id="GO:0015293">
    <property type="term" value="F:symporter activity"/>
    <property type="evidence" value="ECO:0007669"/>
    <property type="project" value="UniProtKB-KW"/>
</dbReference>
<feature type="transmembrane region" description="Helical" evidence="8">
    <location>
        <begin position="344"/>
        <end position="366"/>
    </location>
</feature>
<evidence type="ECO:0000256" key="4">
    <source>
        <dbReference type="ARBA" id="ARBA00022847"/>
    </source>
</evidence>
<organism evidence="11 12">
    <name type="scientific">Chloropicon primus</name>
    <dbReference type="NCBI Taxonomy" id="1764295"/>
    <lineage>
        <taxon>Eukaryota</taxon>
        <taxon>Viridiplantae</taxon>
        <taxon>Chlorophyta</taxon>
        <taxon>Chloropicophyceae</taxon>
        <taxon>Chloropicales</taxon>
        <taxon>Chloropicaceae</taxon>
        <taxon>Chloropicon</taxon>
    </lineage>
</organism>
<evidence type="ECO:0000256" key="1">
    <source>
        <dbReference type="ARBA" id="ARBA00004141"/>
    </source>
</evidence>
<dbReference type="PANTHER" id="PTHR11662">
    <property type="entry name" value="SOLUTE CARRIER FAMILY 17"/>
    <property type="match status" value="1"/>
</dbReference>
<feature type="transmembrane region" description="Helical" evidence="8">
    <location>
        <begin position="196"/>
        <end position="221"/>
    </location>
</feature>
<dbReference type="EMBL" id="CP031035">
    <property type="protein sequence ID" value="QDZ18640.1"/>
    <property type="molecule type" value="Genomic_DNA"/>
</dbReference>
<sequence>MWASMSARKQTGGLGAAGRLGLARSPRSVVVVRRPRGGRSSQWKAEGRSAGRLRISCLGNPKEPEVEEKVGGEAKASVDGSYDENGARIIRKVEIPLETGGGAAKAVKLGTTPIDKMEMSKGYNKLVWTLITLLAVAFVLCNLDKVNMSVAVIPLAEQFGWSATDKGLVSSSFFWGYALTQIPAGFVASKLGGGPVLVLAVLTWSLGTAVAPLVAGLGIVPLALSRLIVGLGEGFAPSAVTDLLATYVPKKLRARAVTTVFGGMELGNALGLLICGPLIESSGWASVFYIFAALGFVWCAVWPFFSPAKLAASIDDEMIEEVMKKKKSKKSSKIPYGSFMKSSAVWAVVTAHFCHNWGYYTLLAWLPSYFESVLQLNLTGAARMSLVPYVAMALMIPVVGAAADGLQEKYSTTNTRKIAQGIAFVGPAVCMIACAFLSPVAIAYKPLLLTVLSVAFALSTFSRGGLYCNHQDLSPKYAAALLGISNTAGAIPGIIGVWMTGKLFDITGGDWGMSLFVPIVAAQLLGFIVFTVFGSGKQIWE</sequence>
<feature type="transmembrane region" description="Helical" evidence="8">
    <location>
        <begin position="126"/>
        <end position="148"/>
    </location>
</feature>
<evidence type="ECO:0000256" key="5">
    <source>
        <dbReference type="ARBA" id="ARBA00022989"/>
    </source>
</evidence>
<dbReference type="PROSITE" id="PS50850">
    <property type="entry name" value="MFS"/>
    <property type="match status" value="1"/>
</dbReference>
<dbReference type="EMBL" id="HBHL01013605">
    <property type="protein sequence ID" value="CAD9720082.1"/>
    <property type="molecule type" value="Transcribed_RNA"/>
</dbReference>
<proteinExistence type="inferred from homology"/>